<reference evidence="1" key="1">
    <citation type="journal article" date="2021" name="New Phytol.">
        <title>Evolutionary innovations through gain and loss of genes in the ectomycorrhizal Boletales.</title>
        <authorList>
            <person name="Wu G."/>
            <person name="Miyauchi S."/>
            <person name="Morin E."/>
            <person name="Kuo A."/>
            <person name="Drula E."/>
            <person name="Varga T."/>
            <person name="Kohler A."/>
            <person name="Feng B."/>
            <person name="Cao Y."/>
            <person name="Lipzen A."/>
            <person name="Daum C."/>
            <person name="Hundley H."/>
            <person name="Pangilinan J."/>
            <person name="Johnson J."/>
            <person name="Barry K."/>
            <person name="LaButti K."/>
            <person name="Ng V."/>
            <person name="Ahrendt S."/>
            <person name="Min B."/>
            <person name="Choi I.G."/>
            <person name="Park H."/>
            <person name="Plett J.M."/>
            <person name="Magnuson J."/>
            <person name="Spatafora J.W."/>
            <person name="Nagy L.G."/>
            <person name="Henrissat B."/>
            <person name="Grigoriev I.V."/>
            <person name="Yang Z.L."/>
            <person name="Xu J."/>
            <person name="Martin F.M."/>
        </authorList>
    </citation>
    <scope>NUCLEOTIDE SEQUENCE</scope>
    <source>
        <strain evidence="1">ATCC 28755</strain>
    </source>
</reference>
<protein>
    <submittedName>
        <fullName evidence="1">Uncharacterized protein</fullName>
    </submittedName>
</protein>
<evidence type="ECO:0000313" key="1">
    <source>
        <dbReference type="EMBL" id="KAH7907022.1"/>
    </source>
</evidence>
<accession>A0ACB8A2U2</accession>
<organism evidence="1 2">
    <name type="scientific">Hygrophoropsis aurantiaca</name>
    <dbReference type="NCBI Taxonomy" id="72124"/>
    <lineage>
        <taxon>Eukaryota</taxon>
        <taxon>Fungi</taxon>
        <taxon>Dikarya</taxon>
        <taxon>Basidiomycota</taxon>
        <taxon>Agaricomycotina</taxon>
        <taxon>Agaricomycetes</taxon>
        <taxon>Agaricomycetidae</taxon>
        <taxon>Boletales</taxon>
        <taxon>Coniophorineae</taxon>
        <taxon>Hygrophoropsidaceae</taxon>
        <taxon>Hygrophoropsis</taxon>
    </lineage>
</organism>
<evidence type="ECO:0000313" key="2">
    <source>
        <dbReference type="Proteomes" id="UP000790377"/>
    </source>
</evidence>
<name>A0ACB8A2U2_9AGAM</name>
<gene>
    <name evidence="1" type="ORF">BJ138DRAFT_546349</name>
</gene>
<dbReference type="Proteomes" id="UP000790377">
    <property type="component" value="Unassembled WGS sequence"/>
</dbReference>
<proteinExistence type="predicted"/>
<sequence>MLNSLTIPCGSRERWTYHRVTYYSFGRIETKCIYSSKHTEFLLPKDLSPPPCSLRLRCPVTLQLSHEGAASAEYGTSWVLFRDLELDPISGAIRITSFCSYKSFVSAVSLGLSPALQGIIGSIAVETPPKNISLRKPLMNISQMTPSLDGSTRSVAVLSDVWDIMHPLGIVLDDEDEAITQRAADHDMQFSPDLLLLVRYTSGIVAFESYRGRVI</sequence>
<comment type="caution">
    <text evidence="1">The sequence shown here is derived from an EMBL/GenBank/DDBJ whole genome shotgun (WGS) entry which is preliminary data.</text>
</comment>
<dbReference type="EMBL" id="MU267947">
    <property type="protein sequence ID" value="KAH7907022.1"/>
    <property type="molecule type" value="Genomic_DNA"/>
</dbReference>
<keyword evidence="2" id="KW-1185">Reference proteome</keyword>